<organism evidence="1">
    <name type="scientific">Panicum hallii</name>
    <dbReference type="NCBI Taxonomy" id="206008"/>
    <lineage>
        <taxon>Eukaryota</taxon>
        <taxon>Viridiplantae</taxon>
        <taxon>Streptophyta</taxon>
        <taxon>Embryophyta</taxon>
        <taxon>Tracheophyta</taxon>
        <taxon>Spermatophyta</taxon>
        <taxon>Magnoliopsida</taxon>
        <taxon>Liliopsida</taxon>
        <taxon>Poales</taxon>
        <taxon>Poaceae</taxon>
        <taxon>PACMAD clade</taxon>
        <taxon>Panicoideae</taxon>
        <taxon>Panicodae</taxon>
        <taxon>Paniceae</taxon>
        <taxon>Panicinae</taxon>
        <taxon>Panicum</taxon>
        <taxon>Panicum sect. Panicum</taxon>
    </lineage>
</organism>
<dbReference type="AlphaFoldDB" id="A0A2S3HBA9"/>
<evidence type="ECO:0000313" key="1">
    <source>
        <dbReference type="EMBL" id="PAN19089.1"/>
    </source>
</evidence>
<name>A0A2S3HBA9_9POAL</name>
<proteinExistence type="predicted"/>
<protein>
    <submittedName>
        <fullName evidence="1">Uncharacterized protein</fullName>
    </submittedName>
</protein>
<gene>
    <name evidence="1" type="ORF">PAHAL_3G248600</name>
</gene>
<sequence length="76" mass="8552">MTGARLRVRRSSEPESKPLVFRMERMGELSRACGRDLHAISEISLVLVTARAARTERDDLDQHLALGTRRPARSHG</sequence>
<dbReference type="EMBL" id="CM008048">
    <property type="protein sequence ID" value="PAN19089.1"/>
    <property type="molecule type" value="Genomic_DNA"/>
</dbReference>
<reference evidence="1" key="1">
    <citation type="submission" date="2018-04" db="EMBL/GenBank/DDBJ databases">
        <title>WGS assembly of Panicum hallii.</title>
        <authorList>
            <person name="Lovell J."/>
            <person name="Jenkins J."/>
            <person name="Lowry D."/>
            <person name="Mamidi S."/>
            <person name="Sreedasyam A."/>
            <person name="Weng X."/>
            <person name="Barry K."/>
            <person name="Bonette J."/>
            <person name="Campitelli B."/>
            <person name="Daum C."/>
            <person name="Gordon S."/>
            <person name="Gould B."/>
            <person name="Lipzen A."/>
            <person name="Macqueen A."/>
            <person name="Palacio-Mejia J."/>
            <person name="Plott C."/>
            <person name="Shakirov E."/>
            <person name="Shu S."/>
            <person name="Yoshinaga Y."/>
            <person name="Zane M."/>
            <person name="Rokhsar D."/>
            <person name="Grimwood J."/>
            <person name="Schmutz J."/>
            <person name="Juenger T."/>
        </authorList>
    </citation>
    <scope>NUCLEOTIDE SEQUENCE [LARGE SCALE GENOMIC DNA]</scope>
    <source>
        <strain evidence="1">FIL2</strain>
    </source>
</reference>
<accession>A0A2S3HBA9</accession>
<dbReference type="Gramene" id="PAN19089">
    <property type="protein sequence ID" value="PAN19089"/>
    <property type="gene ID" value="PAHAL_3G248600"/>
</dbReference>
<dbReference type="Proteomes" id="UP000243499">
    <property type="component" value="Chromosome 3"/>
</dbReference>